<dbReference type="eggNOG" id="ENOG50344AX">
    <property type="taxonomic scope" value="Bacteria"/>
</dbReference>
<keyword evidence="2" id="KW-1185">Reference proteome</keyword>
<dbReference type="InParanoid" id="E3J5Y5"/>
<dbReference type="Proteomes" id="UP000002484">
    <property type="component" value="Chromosome"/>
</dbReference>
<proteinExistence type="predicted"/>
<accession>E3J5Y5</accession>
<dbReference type="EMBL" id="CP002299">
    <property type="protein sequence ID" value="ADP84366.1"/>
    <property type="molecule type" value="Genomic_DNA"/>
</dbReference>
<organism evidence="1 2">
    <name type="scientific">Pseudofrankia inefficax (strain DSM 45817 / CECT 9037 / DDB 130130 / EuI1c)</name>
    <name type="common">Frankia inefficax</name>
    <dbReference type="NCBI Taxonomy" id="298654"/>
    <lineage>
        <taxon>Bacteria</taxon>
        <taxon>Bacillati</taxon>
        <taxon>Actinomycetota</taxon>
        <taxon>Actinomycetes</taxon>
        <taxon>Frankiales</taxon>
        <taxon>Frankiaceae</taxon>
        <taxon>Pseudofrankia</taxon>
    </lineage>
</organism>
<name>E3J5Y5_PSEI1</name>
<dbReference type="HOGENOM" id="CLU_2682435_0_0_11"/>
<gene>
    <name evidence="1" type="ordered locus">FraEuI1c_6382</name>
</gene>
<dbReference type="AlphaFoldDB" id="E3J5Y5"/>
<reference evidence="1 2" key="1">
    <citation type="submission" date="2010-10" db="EMBL/GenBank/DDBJ databases">
        <title>Complete sequence of Frankia sp. EuI1c.</title>
        <authorList>
            <consortium name="US DOE Joint Genome Institute"/>
            <person name="Lucas S."/>
            <person name="Copeland A."/>
            <person name="Lapidus A."/>
            <person name="Cheng J.-F."/>
            <person name="Bruce D."/>
            <person name="Goodwin L."/>
            <person name="Pitluck S."/>
            <person name="Chertkov O."/>
            <person name="Detter J.C."/>
            <person name="Han C."/>
            <person name="Tapia R."/>
            <person name="Land M."/>
            <person name="Hauser L."/>
            <person name="Jeffries C."/>
            <person name="Kyrpides N."/>
            <person name="Ivanova N."/>
            <person name="Mikhailova N."/>
            <person name="Beauchemin N."/>
            <person name="Sen A."/>
            <person name="Sur S.A."/>
            <person name="Gtari M."/>
            <person name="Wall L."/>
            <person name="Tisa L."/>
            <person name="Woyke T."/>
        </authorList>
    </citation>
    <scope>NUCLEOTIDE SEQUENCE [LARGE SCALE GENOMIC DNA]</scope>
    <source>
        <strain evidence="2">DSM 45817 / CECT 9037 / EuI1c</strain>
    </source>
</reference>
<evidence type="ECO:0000313" key="1">
    <source>
        <dbReference type="EMBL" id="ADP84366.1"/>
    </source>
</evidence>
<sequence length="74" mass="8502">MELETHLHRLLVLLEPLAQPLWDLVDAGYWANWFCFVASEATEHAVELDRRLLSRLLALPGDLWIDSCGDPDDE</sequence>
<protein>
    <submittedName>
        <fullName evidence="1">Uncharacterized protein</fullName>
    </submittedName>
</protein>
<dbReference type="KEGG" id="fri:FraEuI1c_6382"/>
<evidence type="ECO:0000313" key="2">
    <source>
        <dbReference type="Proteomes" id="UP000002484"/>
    </source>
</evidence>